<accession>A0A5C1K8W4</accession>
<reference evidence="1 2" key="1">
    <citation type="submission" date="2019-06" db="EMBL/GenBank/DDBJ databases">
        <title>A distant relative of Phikzvirus genus phages from a therapeutic phage collection.</title>
        <authorList>
            <person name="Hejnowicz M.S."/>
            <person name="Dabrowski K."/>
            <person name="Gawor J."/>
            <person name="Weber-Dabrowska B."/>
            <person name="Gromadka R."/>
            <person name="Lobocka M.B."/>
        </authorList>
    </citation>
    <scope>NUCLEOTIDE SEQUENCE [LARGE SCALE GENOMIC DNA]</scope>
</reference>
<organism evidence="1 2">
    <name type="scientific">Pseudomonas phage vB_PaeM_PS119XW</name>
    <dbReference type="NCBI Taxonomy" id="2601632"/>
    <lineage>
        <taxon>Viruses</taxon>
        <taxon>Duplodnaviria</taxon>
        <taxon>Heunggongvirae</taxon>
        <taxon>Uroviricota</taxon>
        <taxon>Caudoviricetes</taxon>
        <taxon>Chimalliviridae</taxon>
        <taxon>Pawinskivirus</taxon>
        <taxon>Pawinskivirus PS119XW</taxon>
    </lineage>
</organism>
<dbReference type="RefSeq" id="YP_010660952.1">
    <property type="nucleotide sequence ID" value="NC_070882.1"/>
</dbReference>
<protein>
    <recommendedName>
        <fullName evidence="3">RNA polymerase beta subunit</fullName>
    </recommendedName>
</protein>
<dbReference type="GeneID" id="77936962"/>
<proteinExistence type="predicted"/>
<dbReference type="SUPFAM" id="SSF64484">
    <property type="entry name" value="beta and beta-prime subunits of DNA dependent RNA-polymerase"/>
    <property type="match status" value="1"/>
</dbReference>
<evidence type="ECO:0000313" key="1">
    <source>
        <dbReference type="EMBL" id="QEM41941.1"/>
    </source>
</evidence>
<name>A0A5C1K8W4_9CAUD</name>
<dbReference type="KEGG" id="vg:77936962"/>
<keyword evidence="2" id="KW-1185">Reference proteome</keyword>
<sequence>MRLKIHQFLKNYSLRNSGELLRPRLFPLTKLELPQEVVYQFLDDNAAVKGPSQSDPLFAKLQGKVFIEHITQLETLDGNARRTSLIPTTLEADFRRQHRFFKPLRKDAAVKLNIQNVAVFNYSMLNPLWKYQANFKSNWYRWSNNTATFWKGVVDVHKRFGWNQFIELHIPESMPTFNEFKMLERGTTQALLEKFRTNAVLNVFDLYRFLGDNRSSSYMSIVPKEAYEKINFLIRVQNNFFVINLGQLEAWRDAPEVIAEQETVATESFVDELGLEVFYKPDVMQRRVISLLTTLVEFNNGNDTLMEVEPETPKITDPIEPEDKVDTDDEEVEEVTERAEETEEANDIDAIDDSNATGSNVSTLLDLGMLEVVYDPPPESELEKTTLVIEKDPLETAPINKTPTLKVETAPVTKSVVPAFSSGDALVDPVGQKAFELYQVGMISGRSFEQAVDDASMYKSIPDPFGSGKTIAEAMVYEEEDFKVPVEQFADKSTITDKSMLGSIHKSMMRKYTKTLLPKDIMQSILSVQAQGVAVTDVRMEEVRDAMNHYQSFTVTVKPIRGRPSQLRFRIPVIDRDGRFRSNGVTYRQRLQRADIPIRKVNPLKVALTSYYNKTFVTRSERAENNYDTWLIRQIGVRARDNNDVSVTEVRYAELDQSMFVLPRVYSALGRAYRSFKNGANEFYFKFDDHAEYFQKTYGISVEALEKDGMVVVGAHNRLPILVDSSSQFYVKEGNELEPMGTMVDILGLNQVKAPLEAILVSVANKELPLGFILGYRQGLSTLLDTLGVQYQSHPRGTRISVSPDDYTLAFSDEILVFSRQDYRATLVLSGLKRYHQSLKKFSRWDFDRRDVYFRLLEEAGMSARYTREIDGLFTSFVDPITKGLLEEMKEPTDFQGLLYRSVELLTNDWSPAEVDGAYMRYRGYERMAGTIYGSLNRAVRIYNNREGSADQQIVMDQHEVWRKIASDPTVATIEDSNPIANLREQEAMTYRGDGGRGSTSMVARTRIYHESDVGVVSESTVDSGDVGVIAYLSPDANFNSMRGTTRLFEKGKDGAAKMLSTGALTGVATTNDDPKRINFVSIQQQQGIYADGYEVTPLRTGYEQIIAQRTSSIFASAAEQDGEVIAVDGHGITVKYADGEIFSSQLGTVHGTAAGVNYPHTLVTTLKKGDKFKRGDTLTFNSKYFTEDRYTPGQVLWKAGVMVRVAFCDNLDTLEDGSVISKDVAIKLNTQTTDIKNITVRFDQSIENLVKVGEHVDLDSILCTIQDPEMAENSLFGAAAIETLKKLSANAPRAKVVGTISKIECYYHGDIEDMSSNLQKIARASDKERADRAKSLNEPEFTGEVDASFRVKGQMLEPDNMVIRIYIDHDIPCGTGDKGVVANQMKTVFSRVMDGRNECEDGTPIGLIFGNTSVEERMVMSPKLIATTTILQQALSKHVAALYRGTTNAKSK</sequence>
<dbReference type="EMBL" id="MN103543">
    <property type="protein sequence ID" value="QEM41941.1"/>
    <property type="molecule type" value="Genomic_DNA"/>
</dbReference>
<evidence type="ECO:0008006" key="3">
    <source>
        <dbReference type="Google" id="ProtNLM"/>
    </source>
</evidence>
<dbReference type="Proteomes" id="UP000322144">
    <property type="component" value="Segment"/>
</dbReference>
<evidence type="ECO:0000313" key="2">
    <source>
        <dbReference type="Proteomes" id="UP000322144"/>
    </source>
</evidence>